<accession>A0A448WKP9</accession>
<dbReference type="AlphaFoldDB" id="A0A448WKP9"/>
<name>A0A448WKP9_9PLAT</name>
<keyword evidence="3" id="KW-1185">Reference proteome</keyword>
<evidence type="ECO:0000313" key="3">
    <source>
        <dbReference type="Proteomes" id="UP000784294"/>
    </source>
</evidence>
<dbReference type="EMBL" id="CAAALY010019448">
    <property type="protein sequence ID" value="VEL13940.1"/>
    <property type="molecule type" value="Genomic_DNA"/>
</dbReference>
<comment type="caution">
    <text evidence="2">The sequence shown here is derived from an EMBL/GenBank/DDBJ whole genome shotgun (WGS) entry which is preliminary data.</text>
</comment>
<protein>
    <submittedName>
        <fullName evidence="2">Uncharacterized protein</fullName>
    </submittedName>
</protein>
<proteinExistence type="predicted"/>
<feature type="compositionally biased region" description="Low complexity" evidence="1">
    <location>
        <begin position="49"/>
        <end position="63"/>
    </location>
</feature>
<dbReference type="OrthoDB" id="6288752at2759"/>
<feature type="region of interest" description="Disordered" evidence="1">
    <location>
        <begin position="109"/>
        <end position="140"/>
    </location>
</feature>
<feature type="region of interest" description="Disordered" evidence="1">
    <location>
        <begin position="1"/>
        <end position="88"/>
    </location>
</feature>
<organism evidence="2 3">
    <name type="scientific">Protopolystoma xenopodis</name>
    <dbReference type="NCBI Taxonomy" id="117903"/>
    <lineage>
        <taxon>Eukaryota</taxon>
        <taxon>Metazoa</taxon>
        <taxon>Spiralia</taxon>
        <taxon>Lophotrochozoa</taxon>
        <taxon>Platyhelminthes</taxon>
        <taxon>Monogenea</taxon>
        <taxon>Polyopisthocotylea</taxon>
        <taxon>Polystomatidea</taxon>
        <taxon>Polystomatidae</taxon>
        <taxon>Protopolystoma</taxon>
    </lineage>
</organism>
<sequence length="261" mass="29712">MKTDLFRCSGKPDISEVSTRRKRNLASNAVSYKLTHPELHRSHKRLKLSDSSSYKENSSSDYDTSNMQRTRRSQRPLAAHNQLDSIQESTPEIYRVPLTRKRSALLSSASHALLRGPRTRLSESARSSPRITPRQKRARRASVDTLPFFEIPINNAIHESDSSMPTHYTRSRKRSATSISSEATTEENNTSTSQPSPSCTIPLASDQIDSWFSPRRFKTIEKDQAAKMKRLNTRRMEFGEDDINGADQSSFMEDSILVSYR</sequence>
<feature type="compositionally biased region" description="Low complexity" evidence="1">
    <location>
        <begin position="176"/>
        <end position="193"/>
    </location>
</feature>
<evidence type="ECO:0000313" key="2">
    <source>
        <dbReference type="EMBL" id="VEL13940.1"/>
    </source>
</evidence>
<evidence type="ECO:0000256" key="1">
    <source>
        <dbReference type="SAM" id="MobiDB-lite"/>
    </source>
</evidence>
<feature type="region of interest" description="Disordered" evidence="1">
    <location>
        <begin position="159"/>
        <end position="202"/>
    </location>
</feature>
<reference evidence="2" key="1">
    <citation type="submission" date="2018-11" db="EMBL/GenBank/DDBJ databases">
        <authorList>
            <consortium name="Pathogen Informatics"/>
        </authorList>
    </citation>
    <scope>NUCLEOTIDE SEQUENCE</scope>
</reference>
<dbReference type="Proteomes" id="UP000784294">
    <property type="component" value="Unassembled WGS sequence"/>
</dbReference>
<gene>
    <name evidence="2" type="ORF">PXEA_LOCUS7380</name>
</gene>